<comment type="cofactor">
    <cofactor evidence="1 6">
        <name>a divalent metal cation</name>
        <dbReference type="ChEBI" id="CHEBI:60240"/>
    </cofactor>
</comment>
<dbReference type="GO" id="GO:0005829">
    <property type="term" value="C:cytosol"/>
    <property type="evidence" value="ECO:0007669"/>
    <property type="project" value="TreeGrafter"/>
</dbReference>
<evidence type="ECO:0000313" key="9">
    <source>
        <dbReference type="EMBL" id="KPV74527.1"/>
    </source>
</evidence>
<keyword evidence="6" id="KW-0378">Hydrolase</keyword>
<keyword evidence="6" id="KW-0694">RNA-binding</keyword>
<gene>
    <name evidence="9" type="ORF">RHOBADRAFT_45016</name>
</gene>
<dbReference type="GO" id="GO:0000956">
    <property type="term" value="P:nuclear-transcribed mRNA catabolic process"/>
    <property type="evidence" value="ECO:0007669"/>
    <property type="project" value="TreeGrafter"/>
</dbReference>
<dbReference type="RefSeq" id="XP_018270576.1">
    <property type="nucleotide sequence ID" value="XM_018414528.1"/>
</dbReference>
<comment type="catalytic activity">
    <reaction evidence="4">
        <text>a 5'-end triphospho-ribonucleoside in mRNA + H2O = a 5'-end phospho-ribonucleoside in mRNA + diphosphate + H(+)</text>
        <dbReference type="Rhea" id="RHEA:78683"/>
        <dbReference type="Rhea" id="RHEA-COMP:15692"/>
        <dbReference type="Rhea" id="RHEA-COMP:17164"/>
        <dbReference type="ChEBI" id="CHEBI:15377"/>
        <dbReference type="ChEBI" id="CHEBI:15378"/>
        <dbReference type="ChEBI" id="CHEBI:33019"/>
        <dbReference type="ChEBI" id="CHEBI:138282"/>
        <dbReference type="ChEBI" id="CHEBI:167618"/>
    </reaction>
    <physiologicalReaction direction="left-to-right" evidence="4">
        <dbReference type="Rhea" id="RHEA:78684"/>
    </physiologicalReaction>
</comment>
<evidence type="ECO:0000259" key="8">
    <source>
        <dbReference type="Pfam" id="PF08652"/>
    </source>
</evidence>
<evidence type="ECO:0000256" key="6">
    <source>
        <dbReference type="RuleBase" id="RU367113"/>
    </source>
</evidence>
<dbReference type="PANTHER" id="PTHR12395">
    <property type="entry name" value="DOM-3 RELATED"/>
    <property type="match status" value="1"/>
</dbReference>
<dbReference type="GO" id="GO:0034353">
    <property type="term" value="F:mRNA 5'-diphosphatase activity"/>
    <property type="evidence" value="ECO:0007669"/>
    <property type="project" value="TreeGrafter"/>
</dbReference>
<feature type="region of interest" description="Disordered" evidence="7">
    <location>
        <begin position="1"/>
        <end position="57"/>
    </location>
</feature>
<dbReference type="OMA" id="GADLNYG"/>
<keyword evidence="6" id="KW-0547">Nucleotide-binding</keyword>
<feature type="domain" description="RAI1-like" evidence="8">
    <location>
        <begin position="77"/>
        <end position="429"/>
    </location>
</feature>
<comment type="similarity">
    <text evidence="2 6">Belongs to the DXO/Dom3Z family.</text>
</comment>
<feature type="compositionally biased region" description="Low complexity" evidence="7">
    <location>
        <begin position="482"/>
        <end position="494"/>
    </location>
</feature>
<dbReference type="Proteomes" id="UP000053890">
    <property type="component" value="Unassembled WGS sequence"/>
</dbReference>
<dbReference type="Pfam" id="PF08652">
    <property type="entry name" value="RAI1"/>
    <property type="match status" value="1"/>
</dbReference>
<comment type="catalytic activity">
    <reaction evidence="3">
        <text>a 5'-end (N(7)-methyl 5'-triphosphoguanosine)-ribonucleoside-ribonucleotide in mRNA + H2O = a (N(7)-methyl 5'-triphosphoguanosine)-nucleoside + a 5'-end phospho-ribonucleoside in mRNA + H(+)</text>
        <dbReference type="Rhea" id="RHEA:66928"/>
        <dbReference type="Rhea" id="RHEA-COMP:15692"/>
        <dbReference type="Rhea" id="RHEA-COMP:17313"/>
        <dbReference type="ChEBI" id="CHEBI:15377"/>
        <dbReference type="ChEBI" id="CHEBI:15378"/>
        <dbReference type="ChEBI" id="CHEBI:138282"/>
        <dbReference type="ChEBI" id="CHEBI:172876"/>
        <dbReference type="ChEBI" id="CHEBI:172877"/>
    </reaction>
    <physiologicalReaction direction="left-to-right" evidence="3">
        <dbReference type="Rhea" id="RHEA:66929"/>
    </physiologicalReaction>
</comment>
<proteinExistence type="inferred from homology"/>
<organism evidence="9 10">
    <name type="scientific">Rhodotorula graminis (strain WP1)</name>
    <dbReference type="NCBI Taxonomy" id="578459"/>
    <lineage>
        <taxon>Eukaryota</taxon>
        <taxon>Fungi</taxon>
        <taxon>Dikarya</taxon>
        <taxon>Basidiomycota</taxon>
        <taxon>Pucciniomycotina</taxon>
        <taxon>Microbotryomycetes</taxon>
        <taxon>Sporidiobolales</taxon>
        <taxon>Sporidiobolaceae</taxon>
        <taxon>Rhodotorula</taxon>
    </lineage>
</organism>
<evidence type="ECO:0000256" key="7">
    <source>
        <dbReference type="SAM" id="MobiDB-lite"/>
    </source>
</evidence>
<dbReference type="GO" id="GO:0004518">
    <property type="term" value="F:nuclease activity"/>
    <property type="evidence" value="ECO:0007669"/>
    <property type="project" value="UniProtKB-KW"/>
</dbReference>
<dbReference type="GO" id="GO:0110155">
    <property type="term" value="P:NAD-cap decapping"/>
    <property type="evidence" value="ECO:0007669"/>
    <property type="project" value="TreeGrafter"/>
</dbReference>
<dbReference type="InterPro" id="IPR039039">
    <property type="entry name" value="RAI1-like_fam"/>
</dbReference>
<evidence type="ECO:0000256" key="5">
    <source>
        <dbReference type="ARBA" id="ARBA00048124"/>
    </source>
</evidence>
<dbReference type="GO" id="GO:0000166">
    <property type="term" value="F:nucleotide binding"/>
    <property type="evidence" value="ECO:0007669"/>
    <property type="project" value="UniProtKB-KW"/>
</dbReference>
<comment type="subcellular location">
    <subcellularLocation>
        <location evidence="6">Nucleus</location>
    </subcellularLocation>
</comment>
<evidence type="ECO:0000256" key="1">
    <source>
        <dbReference type="ARBA" id="ARBA00001968"/>
    </source>
</evidence>
<keyword evidence="6" id="KW-0539">Nucleus</keyword>
<dbReference type="GO" id="GO:0005634">
    <property type="term" value="C:nucleus"/>
    <property type="evidence" value="ECO:0007669"/>
    <property type="project" value="UniProtKB-SubCell"/>
</dbReference>
<dbReference type="GO" id="GO:0003723">
    <property type="term" value="F:RNA binding"/>
    <property type="evidence" value="ECO:0007669"/>
    <property type="project" value="UniProtKB-KW"/>
</dbReference>
<name>A0A194S1Q4_RHOGW</name>
<evidence type="ECO:0000313" key="10">
    <source>
        <dbReference type="Proteomes" id="UP000053890"/>
    </source>
</evidence>
<comment type="catalytic activity">
    <reaction evidence="5">
        <text>a 5'-end NAD(+)-phospho-ribonucleoside in mRNA + H2O = a 5'-end phospho-ribonucleoside in mRNA + NAD(+) + H(+)</text>
        <dbReference type="Rhea" id="RHEA:60880"/>
        <dbReference type="Rhea" id="RHEA-COMP:15692"/>
        <dbReference type="Rhea" id="RHEA-COMP:15698"/>
        <dbReference type="ChEBI" id="CHEBI:15377"/>
        <dbReference type="ChEBI" id="CHEBI:15378"/>
        <dbReference type="ChEBI" id="CHEBI:57540"/>
        <dbReference type="ChEBI" id="CHEBI:138282"/>
        <dbReference type="ChEBI" id="CHEBI:144029"/>
    </reaction>
    <physiologicalReaction direction="left-to-right" evidence="5">
        <dbReference type="Rhea" id="RHEA:60881"/>
    </physiologicalReaction>
</comment>
<dbReference type="GO" id="GO:0046872">
    <property type="term" value="F:metal ion binding"/>
    <property type="evidence" value="ECO:0007669"/>
    <property type="project" value="UniProtKB-KW"/>
</dbReference>
<dbReference type="GeneID" id="28974976"/>
<keyword evidence="6" id="KW-0479">Metal-binding</keyword>
<evidence type="ECO:0000256" key="3">
    <source>
        <dbReference type="ARBA" id="ARBA00044676"/>
    </source>
</evidence>
<evidence type="ECO:0000256" key="2">
    <source>
        <dbReference type="ARBA" id="ARBA00006562"/>
    </source>
</evidence>
<dbReference type="STRING" id="578459.A0A194S1Q4"/>
<reference evidence="9 10" key="1">
    <citation type="journal article" date="2015" name="Front. Microbiol.">
        <title>Genome sequence of the plant growth promoting endophytic yeast Rhodotorula graminis WP1.</title>
        <authorList>
            <person name="Firrincieli A."/>
            <person name="Otillar R."/>
            <person name="Salamov A."/>
            <person name="Schmutz J."/>
            <person name="Khan Z."/>
            <person name="Redman R.S."/>
            <person name="Fleck N.D."/>
            <person name="Lindquist E."/>
            <person name="Grigoriev I.V."/>
            <person name="Doty S.L."/>
        </authorList>
    </citation>
    <scope>NUCLEOTIDE SEQUENCE [LARGE SCALE GENOMIC DNA]</scope>
    <source>
        <strain evidence="9 10">WP1</strain>
    </source>
</reference>
<protein>
    <recommendedName>
        <fullName evidence="6">Decapping nuclease</fullName>
        <ecNumber evidence="6">3.6.1.-</ecNumber>
    </recommendedName>
</protein>
<feature type="region of interest" description="Disordered" evidence="7">
    <location>
        <begin position="476"/>
        <end position="556"/>
    </location>
</feature>
<dbReference type="EMBL" id="KQ474080">
    <property type="protein sequence ID" value="KPV74527.1"/>
    <property type="molecule type" value="Genomic_DNA"/>
</dbReference>
<dbReference type="InterPro" id="IPR013961">
    <property type="entry name" value="RAI1"/>
</dbReference>
<comment type="function">
    <text evidence="6">Decapping enzyme for NAD-capped RNAs: specifically hydrolyzes the nicotinamide adenine dinucleotide (NAD) cap from a subset of RNAs by removing the entire NAD moiety from the 5'-end of an NAD-capped RNA.</text>
</comment>
<dbReference type="EC" id="3.6.1.-" evidence="6"/>
<feature type="compositionally biased region" description="Pro residues" evidence="7">
    <location>
        <begin position="11"/>
        <end position="30"/>
    </location>
</feature>
<feature type="compositionally biased region" description="Pro residues" evidence="7">
    <location>
        <begin position="495"/>
        <end position="520"/>
    </location>
</feature>
<feature type="compositionally biased region" description="Low complexity" evidence="7">
    <location>
        <begin position="546"/>
        <end position="556"/>
    </location>
</feature>
<dbReference type="AlphaFoldDB" id="A0A194S1Q4"/>
<evidence type="ECO:0000256" key="4">
    <source>
        <dbReference type="ARBA" id="ARBA00044692"/>
    </source>
</evidence>
<keyword evidence="10" id="KW-1185">Reference proteome</keyword>
<keyword evidence="6" id="KW-0540">Nuclease</keyword>
<sequence length="556" mass="59406">MAEPPRKRPRVSPPPTGMHPRSPPPPPAVDHPPLVDTASSAQSAPLPATAPHPPCASHAVHPPAHYLGASTALPQFQQPFHLASFSYSPARELLLDDDRKDDALAYYHEPRLGSDLNVGFESAVWRDGSVDEGLDALLDCLSTWASKQPSTAADELLGKISVITWRGMMTKLMLAVYEVDNVASGRRGDGWEMNAMVVDGCLYLEESNPPAKLAAKSASESSNALPSYYGYSFESYCTTPSTDPPAAFAVPNTNVQWCSVVKTNLGGFRTIVGGEVDCVRLGADPSRISTADFVELKTNIAIQSQRDEVNFERQKLLKHYVQSFLLGVPTVTVGFRTRQGQLTALQSFNTLELPRLVRGKPHAWTPAACLASARDLLAFLHSTVASHPSTLAAEADLRSRSPGAATSGEWPVFRIRFAPQDGVSVRELTPREVSDEVLAAKRDVVDGGEGEGGKVGFLLGRWVREVRERRERIVRAQAEQGAAQPMPTPSSSAPPRRPGPPPPPPPAPAPAPPAPAPAPQPVSAEAELAGPGSNGGAVSPRRDAQAARALLAGLKR</sequence>
<accession>A0A194S1Q4</accession>
<dbReference type="PANTHER" id="PTHR12395:SF9">
    <property type="entry name" value="DECAPPING AND EXORIBONUCLEASE PROTEIN"/>
    <property type="match status" value="1"/>
</dbReference>
<dbReference type="OrthoDB" id="5853397at2759"/>